<sequence>MIEIKRETRFVDKLRGYKVMIDEKEVGTIKSGETFDYPIKQGLHTLYLQIDWCRSNKIEFEIKDNEFLRFECGGLNGSKALASLWYITFKRNNYLWIKQIYS</sequence>
<keyword evidence="2" id="KW-1185">Reference proteome</keyword>
<gene>
    <name evidence="1" type="ORF">WAK64_10790</name>
</gene>
<protein>
    <submittedName>
        <fullName evidence="1">Uncharacterized protein</fullName>
    </submittedName>
</protein>
<accession>A0ABU8HDV5</accession>
<comment type="caution">
    <text evidence="1">The sequence shown here is derived from an EMBL/GenBank/DDBJ whole genome shotgun (WGS) entry which is preliminary data.</text>
</comment>
<evidence type="ECO:0000313" key="2">
    <source>
        <dbReference type="Proteomes" id="UP001312865"/>
    </source>
</evidence>
<name>A0ABU8HDV5_9BACI</name>
<evidence type="ECO:0000313" key="1">
    <source>
        <dbReference type="EMBL" id="MEI5907545.1"/>
    </source>
</evidence>
<dbReference type="EMBL" id="JBBAXC010000007">
    <property type="protein sequence ID" value="MEI5907545.1"/>
    <property type="molecule type" value="Genomic_DNA"/>
</dbReference>
<dbReference type="Proteomes" id="UP001312865">
    <property type="component" value="Unassembled WGS sequence"/>
</dbReference>
<dbReference type="RefSeq" id="WP_336586977.1">
    <property type="nucleotide sequence ID" value="NZ_JBBAXC010000007.1"/>
</dbReference>
<proteinExistence type="predicted"/>
<organism evidence="1 2">
    <name type="scientific">Bacillus spongiae</name>
    <dbReference type="NCBI Taxonomy" id="2683610"/>
    <lineage>
        <taxon>Bacteria</taxon>
        <taxon>Bacillati</taxon>
        <taxon>Bacillota</taxon>
        <taxon>Bacilli</taxon>
        <taxon>Bacillales</taxon>
        <taxon>Bacillaceae</taxon>
        <taxon>Bacillus</taxon>
    </lineage>
</organism>
<reference evidence="1 2" key="1">
    <citation type="journal article" date="2018" name="J. Microbiol.">
        <title>Bacillus spongiae sp. nov., isolated from sponge of Jeju Island.</title>
        <authorList>
            <person name="Lee G.E."/>
            <person name="Im W.T."/>
            <person name="Park J.S."/>
        </authorList>
    </citation>
    <scope>NUCLEOTIDE SEQUENCE [LARGE SCALE GENOMIC DNA]</scope>
    <source>
        <strain evidence="1 2">135PIL107-10</strain>
    </source>
</reference>